<protein>
    <submittedName>
        <fullName evidence="1">Uncharacterized protein</fullName>
    </submittedName>
</protein>
<evidence type="ECO:0000313" key="1">
    <source>
        <dbReference type="EMBL" id="KAJ9090804.1"/>
    </source>
</evidence>
<organism evidence="1 2">
    <name type="scientific">Naganishia friedmannii</name>
    <dbReference type="NCBI Taxonomy" id="89922"/>
    <lineage>
        <taxon>Eukaryota</taxon>
        <taxon>Fungi</taxon>
        <taxon>Dikarya</taxon>
        <taxon>Basidiomycota</taxon>
        <taxon>Agaricomycotina</taxon>
        <taxon>Tremellomycetes</taxon>
        <taxon>Filobasidiales</taxon>
        <taxon>Filobasidiaceae</taxon>
        <taxon>Naganishia</taxon>
    </lineage>
</organism>
<reference evidence="1" key="1">
    <citation type="submission" date="2023-04" db="EMBL/GenBank/DDBJ databases">
        <title>Draft Genome sequencing of Naganishia species isolated from polar environments using Oxford Nanopore Technology.</title>
        <authorList>
            <person name="Leo P."/>
            <person name="Venkateswaran K."/>
        </authorList>
    </citation>
    <scope>NUCLEOTIDE SEQUENCE</scope>
    <source>
        <strain evidence="1">MNA-CCFEE 5423</strain>
    </source>
</reference>
<dbReference type="EMBL" id="JASBWT010000084">
    <property type="protein sequence ID" value="KAJ9090804.1"/>
    <property type="molecule type" value="Genomic_DNA"/>
</dbReference>
<accession>A0ACC2UUR3</accession>
<keyword evidence="2" id="KW-1185">Reference proteome</keyword>
<proteinExistence type="predicted"/>
<evidence type="ECO:0000313" key="2">
    <source>
        <dbReference type="Proteomes" id="UP001227268"/>
    </source>
</evidence>
<gene>
    <name evidence="1" type="ORF">QFC21_007366</name>
</gene>
<dbReference type="Proteomes" id="UP001227268">
    <property type="component" value="Unassembled WGS sequence"/>
</dbReference>
<sequence length="85" mass="9425">MPKDRTFAKTGKTAKPKGAATFQKEFQVAEEGYDEQRVSRGVDAFYKVKKPRTTKVAKTAMITGVRVQTNKALQLKEGASKDVCE</sequence>
<name>A0ACC2UUR3_9TREE</name>
<comment type="caution">
    <text evidence="1">The sequence shown here is derived from an EMBL/GenBank/DDBJ whole genome shotgun (WGS) entry which is preliminary data.</text>
</comment>